<keyword evidence="2" id="KW-1185">Reference proteome</keyword>
<sequence>MINTLKVKDHVAVIMFDPDIEMFSGEFIGLNGGADFYASSVDKLKEEGAKSLSIFLDECREIGIEPYKVFGGNLSVCLTPERHHALTIIAQAHGASINELLDEAIDLVIAKHA</sequence>
<proteinExistence type="predicted"/>
<dbReference type="EMBL" id="PJZK01000022">
    <property type="protein sequence ID" value="PLR45438.1"/>
    <property type="molecule type" value="Genomic_DNA"/>
</dbReference>
<accession>A0A2N5EJ64</accession>
<organism evidence="1 2">
    <name type="scientific">Chimaeribacter arupi</name>
    <dbReference type="NCBI Taxonomy" id="2060066"/>
    <lineage>
        <taxon>Bacteria</taxon>
        <taxon>Pseudomonadati</taxon>
        <taxon>Pseudomonadota</taxon>
        <taxon>Gammaproteobacteria</taxon>
        <taxon>Enterobacterales</taxon>
        <taxon>Yersiniaceae</taxon>
        <taxon>Chimaeribacter</taxon>
    </lineage>
</organism>
<protein>
    <submittedName>
        <fullName evidence="1">Toxin-antitoxin system HicB family antitoxin</fullName>
    </submittedName>
</protein>
<dbReference type="OrthoDB" id="5297106at2"/>
<evidence type="ECO:0000313" key="1">
    <source>
        <dbReference type="EMBL" id="PLR45438.1"/>
    </source>
</evidence>
<dbReference type="Proteomes" id="UP000234626">
    <property type="component" value="Unassembled WGS sequence"/>
</dbReference>
<dbReference type="RefSeq" id="WP_101835765.1">
    <property type="nucleotide sequence ID" value="NZ_PJZK01000022.1"/>
</dbReference>
<dbReference type="InterPro" id="IPR008651">
    <property type="entry name" value="Uncharacterised_HicB"/>
</dbReference>
<evidence type="ECO:0000313" key="2">
    <source>
        <dbReference type="Proteomes" id="UP000234626"/>
    </source>
</evidence>
<reference evidence="1 2" key="1">
    <citation type="submission" date="2017-12" db="EMBL/GenBank/DDBJ databases">
        <title>Characterization of six clinical isolates of Enterochimera gen. nov., a novel genus of the Yersiniaciae family and the three species Enterochimera arupensis sp. nov., Enterochimera coloradensis sp. nov, and Enterochimera californica sp. nov.</title>
        <authorList>
            <person name="Rossi A."/>
            <person name="Fisher M."/>
        </authorList>
    </citation>
    <scope>NUCLEOTIDE SEQUENCE [LARGE SCALE GENOMIC DNA]</scope>
    <source>
        <strain evidence="1 2">2016Iso1</strain>
    </source>
</reference>
<name>A0A2N5EJ64_9GAMM</name>
<dbReference type="Pfam" id="PF05534">
    <property type="entry name" value="HicB"/>
    <property type="match status" value="1"/>
</dbReference>
<comment type="caution">
    <text evidence="1">The sequence shown here is derived from an EMBL/GenBank/DDBJ whole genome shotgun (WGS) entry which is preliminary data.</text>
</comment>
<gene>
    <name evidence="1" type="ORF">CYR34_17700</name>
</gene>
<dbReference type="AlphaFoldDB" id="A0A2N5EJ64"/>